<dbReference type="InterPro" id="IPR004299">
    <property type="entry name" value="MBOAT_fam"/>
</dbReference>
<evidence type="ECO:0000256" key="1">
    <source>
        <dbReference type="ARBA" id="ARBA00004477"/>
    </source>
</evidence>
<evidence type="ECO:0000256" key="10">
    <source>
        <dbReference type="PIRSR" id="PIRSR000439-1"/>
    </source>
</evidence>
<evidence type="ECO:0000256" key="9">
    <source>
        <dbReference type="PIRNR" id="PIRNR000439"/>
    </source>
</evidence>
<feature type="transmembrane region" description="Helical" evidence="12">
    <location>
        <begin position="121"/>
        <end position="142"/>
    </location>
</feature>
<keyword evidence="4 12" id="KW-0812">Transmembrane</keyword>
<keyword evidence="7 9" id="KW-0472">Membrane</keyword>
<dbReference type="InterPro" id="IPR014371">
    <property type="entry name" value="Oat_ACAT_DAG_ARE"/>
</dbReference>
<feature type="compositionally biased region" description="Low complexity" evidence="11">
    <location>
        <begin position="29"/>
        <end position="47"/>
    </location>
</feature>
<evidence type="ECO:0000256" key="4">
    <source>
        <dbReference type="ARBA" id="ARBA00022692"/>
    </source>
</evidence>
<dbReference type="OMA" id="LMCTLYL"/>
<dbReference type="InParanoid" id="D2VMI6"/>
<dbReference type="eggNOG" id="KOG0380">
    <property type="taxonomic scope" value="Eukaryota"/>
</dbReference>
<dbReference type="PANTHER" id="PTHR10408:SF9">
    <property type="entry name" value="STEROL O-ACYLTRANSFERASE 2-RELATED"/>
    <property type="match status" value="1"/>
</dbReference>
<keyword evidence="14" id="KW-1185">Reference proteome</keyword>
<feature type="compositionally biased region" description="Basic and acidic residues" evidence="11">
    <location>
        <begin position="48"/>
        <end position="58"/>
    </location>
</feature>
<keyword evidence="8 9" id="KW-0012">Acyltransferase</keyword>
<evidence type="ECO:0000256" key="8">
    <source>
        <dbReference type="ARBA" id="ARBA00023315"/>
    </source>
</evidence>
<keyword evidence="3 9" id="KW-0808">Transferase</keyword>
<name>D2VMI6_NAEGR</name>
<evidence type="ECO:0000256" key="2">
    <source>
        <dbReference type="ARBA" id="ARBA00009010"/>
    </source>
</evidence>
<dbReference type="GO" id="GO:0008374">
    <property type="term" value="F:O-acyltransferase activity"/>
    <property type="evidence" value="ECO:0007669"/>
    <property type="project" value="InterPro"/>
</dbReference>
<feature type="region of interest" description="Disordered" evidence="11">
    <location>
        <begin position="24"/>
        <end position="58"/>
    </location>
</feature>
<feature type="transmembrane region" description="Helical" evidence="12">
    <location>
        <begin position="460"/>
        <end position="480"/>
    </location>
</feature>
<comment type="similarity">
    <text evidence="2 9">Belongs to the membrane-bound acyltransferase family. Sterol o-acyltransferase subfamily.</text>
</comment>
<evidence type="ECO:0000256" key="3">
    <source>
        <dbReference type="ARBA" id="ARBA00022679"/>
    </source>
</evidence>
<feature type="transmembrane region" description="Helical" evidence="12">
    <location>
        <begin position="287"/>
        <end position="306"/>
    </location>
</feature>
<keyword evidence="6 12" id="KW-1133">Transmembrane helix</keyword>
<organism evidence="14">
    <name type="scientific">Naegleria gruberi</name>
    <name type="common">Amoeba</name>
    <dbReference type="NCBI Taxonomy" id="5762"/>
    <lineage>
        <taxon>Eukaryota</taxon>
        <taxon>Discoba</taxon>
        <taxon>Heterolobosea</taxon>
        <taxon>Tetramitia</taxon>
        <taxon>Eutetramitia</taxon>
        <taxon>Vahlkampfiidae</taxon>
        <taxon>Naegleria</taxon>
    </lineage>
</organism>
<dbReference type="STRING" id="5762.D2VMI6"/>
<protein>
    <recommendedName>
        <fullName evidence="9">O-acyltransferase</fullName>
    </recommendedName>
</protein>
<proteinExistence type="inferred from homology"/>
<dbReference type="Proteomes" id="UP000006671">
    <property type="component" value="Unassembled WGS sequence"/>
</dbReference>
<accession>D2VMI6</accession>
<dbReference type="Pfam" id="PF03062">
    <property type="entry name" value="MBOAT"/>
    <property type="match status" value="1"/>
</dbReference>
<dbReference type="KEGG" id="ngr:NAEGRDRAFT_80541"/>
<feature type="transmembrane region" description="Helical" evidence="12">
    <location>
        <begin position="326"/>
        <end position="348"/>
    </location>
</feature>
<evidence type="ECO:0000313" key="14">
    <source>
        <dbReference type="Proteomes" id="UP000006671"/>
    </source>
</evidence>
<dbReference type="AlphaFoldDB" id="D2VMI6"/>
<keyword evidence="5 9" id="KW-0256">Endoplasmic reticulum</keyword>
<reference evidence="13 14" key="1">
    <citation type="journal article" date="2010" name="Cell">
        <title>The genome of Naegleria gruberi illuminates early eukaryotic versatility.</title>
        <authorList>
            <person name="Fritz-Laylin L.K."/>
            <person name="Prochnik S.E."/>
            <person name="Ginger M.L."/>
            <person name="Dacks J.B."/>
            <person name="Carpenter M.L."/>
            <person name="Field M.C."/>
            <person name="Kuo A."/>
            <person name="Paredez A."/>
            <person name="Chapman J."/>
            <person name="Pham J."/>
            <person name="Shu S."/>
            <person name="Neupane R."/>
            <person name="Cipriano M."/>
            <person name="Mancuso J."/>
            <person name="Tu H."/>
            <person name="Salamov A."/>
            <person name="Lindquist E."/>
            <person name="Shapiro H."/>
            <person name="Lucas S."/>
            <person name="Grigoriev I.V."/>
            <person name="Cande W.Z."/>
            <person name="Fulton C."/>
            <person name="Rokhsar D.S."/>
            <person name="Dawson S.C."/>
        </authorList>
    </citation>
    <scope>NUCLEOTIDE SEQUENCE [LARGE SCALE GENOMIC DNA]</scope>
    <source>
        <strain evidence="13 14">NEG-M</strain>
    </source>
</reference>
<dbReference type="GeneID" id="8851635"/>
<evidence type="ECO:0000256" key="11">
    <source>
        <dbReference type="SAM" id="MobiDB-lite"/>
    </source>
</evidence>
<evidence type="ECO:0000256" key="7">
    <source>
        <dbReference type="ARBA" id="ARBA00023136"/>
    </source>
</evidence>
<comment type="subcellular location">
    <subcellularLocation>
        <location evidence="1 9">Endoplasmic reticulum membrane</location>
        <topology evidence="1 9">Multi-pass membrane protein</topology>
    </subcellularLocation>
</comment>
<gene>
    <name evidence="13" type="ORF">NAEGRDRAFT_80541</name>
</gene>
<dbReference type="PANTHER" id="PTHR10408">
    <property type="entry name" value="STEROL O-ACYLTRANSFERASE"/>
    <property type="match status" value="1"/>
</dbReference>
<dbReference type="OrthoDB" id="10039049at2759"/>
<feature type="active site" evidence="10">
    <location>
        <position position="420"/>
    </location>
</feature>
<dbReference type="EMBL" id="GG738882">
    <property type="protein sequence ID" value="EFC42070.1"/>
    <property type="molecule type" value="Genomic_DNA"/>
</dbReference>
<dbReference type="RefSeq" id="XP_002674814.1">
    <property type="nucleotide sequence ID" value="XM_002674768.1"/>
</dbReference>
<dbReference type="VEuPathDB" id="AmoebaDB:NAEGRDRAFT_80541"/>
<feature type="transmembrane region" description="Helical" evidence="12">
    <location>
        <begin position="406"/>
        <end position="425"/>
    </location>
</feature>
<evidence type="ECO:0000256" key="5">
    <source>
        <dbReference type="ARBA" id="ARBA00022824"/>
    </source>
</evidence>
<evidence type="ECO:0000256" key="6">
    <source>
        <dbReference type="ARBA" id="ARBA00022989"/>
    </source>
</evidence>
<sequence length="489" mass="57654">MISKAVDNTNSGVEVVSEASLKGKVVDQSTASVSSDSSETKSSSSSSDEFRVNPDKKDTLIGKFPYPPQSRKSLLEMKSSEGFLNLFGLLLVVWSGNVMYHNWRQSGQLIDFTLLFTMLKGVHFVIGYWFSIVAFSLIYSVLSEFILIQFAQKKRLSPFWDGINCTIYALAQLTMFAVPTWIVFNTDSMSPLCRSALGCQTVVNSFKMHSYFITNRYFREEIVYEGKYAQNGNKPIFNNRYEKIRCESYSHWERLYWLVFDFVEYVRIPSLVYEIEFPRTDKVDYRYVAREYGGGLLICLVMYLVIQRHISPFLQEIETYDWYDLIINLTIPSMIIWMLTFYCVFHCFMNATAEMVRYADREFYLEWWSATSVSQYWRLWNRPVLKFMSRHIYVESMRRVKGFNKFWAATSTFFVTAALHEFVLIYTFRVFRPYFFCMVISQIPLFYVTEKVKGTRFGNVILWFGYMLCFPCMELLYFRASLRERGPNF</sequence>
<evidence type="ECO:0000313" key="13">
    <source>
        <dbReference type="EMBL" id="EFC42070.1"/>
    </source>
</evidence>
<dbReference type="PIRSF" id="PIRSF000439">
    <property type="entry name" value="Oat_ACAT_DAG_ARE"/>
    <property type="match status" value="1"/>
</dbReference>
<dbReference type="GO" id="GO:0005789">
    <property type="term" value="C:endoplasmic reticulum membrane"/>
    <property type="evidence" value="ECO:0007669"/>
    <property type="project" value="UniProtKB-SubCell"/>
</dbReference>
<evidence type="ECO:0000256" key="12">
    <source>
        <dbReference type="SAM" id="Phobius"/>
    </source>
</evidence>
<feature type="transmembrane region" description="Helical" evidence="12">
    <location>
        <begin position="82"/>
        <end position="101"/>
    </location>
</feature>
<dbReference type="FunCoup" id="D2VMI6">
    <property type="interactions" value="183"/>
</dbReference>